<feature type="region of interest" description="Disordered" evidence="5">
    <location>
        <begin position="162"/>
        <end position="184"/>
    </location>
</feature>
<keyword evidence="2 4" id="KW-0863">Zinc-finger</keyword>
<reference evidence="9" key="1">
    <citation type="journal article" date="2009" name="Nature">
        <title>Genome sequence and analysis of the Irish potato famine pathogen Phytophthora infestans.</title>
        <authorList>
            <consortium name="The Broad Institute Genome Sequencing Platform"/>
            <person name="Haas B.J."/>
            <person name="Kamoun S."/>
            <person name="Zody M.C."/>
            <person name="Jiang R.H."/>
            <person name="Handsaker R.E."/>
            <person name="Cano L.M."/>
            <person name="Grabherr M."/>
            <person name="Kodira C.D."/>
            <person name="Raffaele S."/>
            <person name="Torto-Alalibo T."/>
            <person name="Bozkurt T.O."/>
            <person name="Ah-Fong A.M."/>
            <person name="Alvarado L."/>
            <person name="Anderson V.L."/>
            <person name="Armstrong M.R."/>
            <person name="Avrova A."/>
            <person name="Baxter L."/>
            <person name="Beynon J."/>
            <person name="Boevink P.C."/>
            <person name="Bollmann S.R."/>
            <person name="Bos J.I."/>
            <person name="Bulone V."/>
            <person name="Cai G."/>
            <person name="Cakir C."/>
            <person name="Carrington J.C."/>
            <person name="Chawner M."/>
            <person name="Conti L."/>
            <person name="Costanzo S."/>
            <person name="Ewan R."/>
            <person name="Fahlgren N."/>
            <person name="Fischbach M.A."/>
            <person name="Fugelstad J."/>
            <person name="Gilroy E.M."/>
            <person name="Gnerre S."/>
            <person name="Green P.J."/>
            <person name="Grenville-Briggs L.J."/>
            <person name="Griffith J."/>
            <person name="Grunwald N.J."/>
            <person name="Horn K."/>
            <person name="Horner N.R."/>
            <person name="Hu C.H."/>
            <person name="Huitema E."/>
            <person name="Jeong D.H."/>
            <person name="Jones A.M."/>
            <person name="Jones J.D."/>
            <person name="Jones R.W."/>
            <person name="Karlsson E.K."/>
            <person name="Kunjeti S.G."/>
            <person name="Lamour K."/>
            <person name="Liu Z."/>
            <person name="Ma L."/>
            <person name="Maclean D."/>
            <person name="Chibucos M.C."/>
            <person name="McDonald H."/>
            <person name="McWalters J."/>
            <person name="Meijer H.J."/>
            <person name="Morgan W."/>
            <person name="Morris P.F."/>
            <person name="Munro C.A."/>
            <person name="O'Neill K."/>
            <person name="Ospina-Giraldo M."/>
            <person name="Pinzon A."/>
            <person name="Pritchard L."/>
            <person name="Ramsahoye B."/>
            <person name="Ren Q."/>
            <person name="Restrepo S."/>
            <person name="Roy S."/>
            <person name="Sadanandom A."/>
            <person name="Savidor A."/>
            <person name="Schornack S."/>
            <person name="Schwartz D.C."/>
            <person name="Schumann U.D."/>
            <person name="Schwessinger B."/>
            <person name="Seyer L."/>
            <person name="Sharpe T."/>
            <person name="Silvar C."/>
            <person name="Song J."/>
            <person name="Studholme D.J."/>
            <person name="Sykes S."/>
            <person name="Thines M."/>
            <person name="van de Vondervoort P.J."/>
            <person name="Phuntumart V."/>
            <person name="Wawra S."/>
            <person name="Weide R."/>
            <person name="Win J."/>
            <person name="Young C."/>
            <person name="Zhou S."/>
            <person name="Fry W."/>
            <person name="Meyers B.C."/>
            <person name="van West P."/>
            <person name="Ristaino J."/>
            <person name="Govers F."/>
            <person name="Birch P.R."/>
            <person name="Whisson S.C."/>
            <person name="Judelson H.S."/>
            <person name="Nusbaum C."/>
        </authorList>
    </citation>
    <scope>NUCLEOTIDE SEQUENCE [LARGE SCALE GENOMIC DNA]</scope>
    <source>
        <strain evidence="9">T30-4</strain>
    </source>
</reference>
<evidence type="ECO:0008006" key="10">
    <source>
        <dbReference type="Google" id="ProtNLM"/>
    </source>
</evidence>
<evidence type="ECO:0000256" key="4">
    <source>
        <dbReference type="PROSITE-ProRule" id="PRU00091"/>
    </source>
</evidence>
<dbReference type="InterPro" id="IPR001251">
    <property type="entry name" value="CRAL-TRIO_dom"/>
</dbReference>
<dbReference type="GO" id="GO:0008270">
    <property type="term" value="F:zinc ion binding"/>
    <property type="evidence" value="ECO:0007669"/>
    <property type="project" value="UniProtKB-KW"/>
</dbReference>
<dbReference type="PANTHER" id="PTHR45657">
    <property type="entry name" value="CRAL-TRIO DOMAIN-CONTAINING PROTEIN YKL091C-RELATED"/>
    <property type="match status" value="1"/>
</dbReference>
<dbReference type="InParanoid" id="D0N670"/>
<dbReference type="Pfam" id="PF01363">
    <property type="entry name" value="FYVE"/>
    <property type="match status" value="1"/>
</dbReference>
<dbReference type="InterPro" id="IPR036273">
    <property type="entry name" value="CRAL/TRIO_N_dom_sf"/>
</dbReference>
<dbReference type="SUPFAM" id="SSF52087">
    <property type="entry name" value="CRAL/TRIO domain"/>
    <property type="match status" value="1"/>
</dbReference>
<feature type="compositionally biased region" description="Low complexity" evidence="5">
    <location>
        <begin position="27"/>
        <end position="47"/>
    </location>
</feature>
<feature type="region of interest" description="Disordered" evidence="5">
    <location>
        <begin position="1"/>
        <end position="51"/>
    </location>
</feature>
<dbReference type="EMBL" id="DS028126">
    <property type="protein sequence ID" value="EEY70561.1"/>
    <property type="molecule type" value="Genomic_DNA"/>
</dbReference>
<accession>D0N670</accession>
<keyword evidence="1" id="KW-0479">Metal-binding</keyword>
<feature type="domain" description="FYVE-type" evidence="6">
    <location>
        <begin position="104"/>
        <end position="157"/>
    </location>
</feature>
<evidence type="ECO:0000256" key="1">
    <source>
        <dbReference type="ARBA" id="ARBA00022723"/>
    </source>
</evidence>
<evidence type="ECO:0000256" key="5">
    <source>
        <dbReference type="SAM" id="MobiDB-lite"/>
    </source>
</evidence>
<sequence>MGAGERLAMPRFLRETSRDNRTPDVAPSSSSSSSPSPASPGAGESESLSMAEELQRRKAAFLAHFKSNSAPISNSEDAPAITASDFGSTRSLDGHTARTPSVTCAMRRSVFCGFGWHRCRNCGQAVCGVHSKNQVPLPHLGIMKEVRVCDLCTRQLVQRRAGYRSPKNSRSRQNSNPNYAEIESDPELSPVAGEKMALPLILPAPGKDRNPSVDGVLDAIGTPDVSSRGSFSLNTLGGGLTSSSAHAMPGILYSCLLEEQDNTMDEILYLGTFTMGGRSLASRRMSANVALWKWRIFMLTTAEMLCFKATGSIPEEDSASMSAMALGEVRSSVHLSDILHIEVNDQFPRILTVIRSDGRVFRVRARTPEQCTEIALTLRKAMQLFQDALFKLQRGPQPEDNSISCVSVQHESSLPESVVVSNPAVGEVFQVDMYPSSILRFYVNGPSANGTALFSREMLTRDKKEGVAPIVVEAEPLGNGPRDDHVLHVAVKTEKAVGSLEGVEETNRRFWGLTSFLAAVAAVMNSMDNGSFELLAWLSALVLFLTRFHERISLLLTTRRFSRAQPLRVECVSVTIGKSEGPSEGDEEEHGEKLDVDTRFLAGCEGDVEEAKERHAATMKWRKENDVGTILLRPSHVFTDMKECFTHFTHKKDRLGHPISFEFLGGQRKALHDFTARGVTEDEAIMHHVRMMEFMWNVIDPRPFPEGNMLKIYDIKGISMADMSSDVVNYTKKWGEVIATYNPERVYQVFIINPPAWFNLIWKLVSPLVNPKTRERIHVLRGHKDITKALLEFVAPENLPKEYGGECQCEGGCFTHSPEENDIRQWTEFVNANYQGDANDPVLVDAYNELCEKYRKQLSPPGSSTNATPVLLGQHLETTGG</sequence>
<keyword evidence="9" id="KW-1185">Reference proteome</keyword>
<protein>
    <recommendedName>
        <fullName evidence="10">CRAL-TRIO domain-containing protein</fullName>
    </recommendedName>
</protein>
<gene>
    <name evidence="8" type="ORF">PITG_06003</name>
</gene>
<dbReference type="Proteomes" id="UP000006643">
    <property type="component" value="Unassembled WGS sequence"/>
</dbReference>
<dbReference type="AlphaFoldDB" id="D0N670"/>
<evidence type="ECO:0000313" key="9">
    <source>
        <dbReference type="Proteomes" id="UP000006643"/>
    </source>
</evidence>
<dbReference type="VEuPathDB" id="FungiDB:PITG_06003"/>
<dbReference type="KEGG" id="pif:PITG_06003"/>
<dbReference type="Pfam" id="PF00650">
    <property type="entry name" value="CRAL_TRIO"/>
    <property type="match status" value="1"/>
</dbReference>
<dbReference type="InterPro" id="IPR017455">
    <property type="entry name" value="Znf_FYVE-rel"/>
</dbReference>
<dbReference type="InterPro" id="IPR011011">
    <property type="entry name" value="Znf_FYVE_PHD"/>
</dbReference>
<dbReference type="Gene3D" id="3.40.525.10">
    <property type="entry name" value="CRAL-TRIO lipid binding domain"/>
    <property type="match status" value="1"/>
</dbReference>
<proteinExistence type="predicted"/>
<dbReference type="GeneID" id="9472183"/>
<dbReference type="eggNOG" id="KOG1471">
    <property type="taxonomic scope" value="Eukaryota"/>
</dbReference>
<feature type="domain" description="CRAL-TRIO" evidence="7">
    <location>
        <begin position="653"/>
        <end position="811"/>
    </location>
</feature>
<feature type="compositionally biased region" description="Basic and acidic residues" evidence="5">
    <location>
        <begin position="12"/>
        <end position="22"/>
    </location>
</feature>
<dbReference type="HOGENOM" id="CLU_342404_0_0_1"/>
<feature type="compositionally biased region" description="Polar residues" evidence="5">
    <location>
        <begin position="166"/>
        <end position="178"/>
    </location>
</feature>
<dbReference type="PANTHER" id="PTHR45657:SF1">
    <property type="entry name" value="CRAL-TRIO DOMAIN-CONTAINING PROTEIN YKL091C-RELATED"/>
    <property type="match status" value="1"/>
</dbReference>
<dbReference type="SUPFAM" id="SSF46938">
    <property type="entry name" value="CRAL/TRIO N-terminal domain"/>
    <property type="match status" value="1"/>
</dbReference>
<evidence type="ECO:0000256" key="3">
    <source>
        <dbReference type="ARBA" id="ARBA00022833"/>
    </source>
</evidence>
<keyword evidence="3" id="KW-0862">Zinc</keyword>
<dbReference type="OMA" id="WFNLIWK"/>
<evidence type="ECO:0000259" key="6">
    <source>
        <dbReference type="PROSITE" id="PS50178"/>
    </source>
</evidence>
<evidence type="ECO:0000256" key="2">
    <source>
        <dbReference type="ARBA" id="ARBA00022771"/>
    </source>
</evidence>
<dbReference type="Gene3D" id="3.30.40.10">
    <property type="entry name" value="Zinc/RING finger domain, C3HC4 (zinc finger)"/>
    <property type="match status" value="1"/>
</dbReference>
<organism evidence="8 9">
    <name type="scientific">Phytophthora infestans (strain T30-4)</name>
    <name type="common">Potato late blight agent</name>
    <dbReference type="NCBI Taxonomy" id="403677"/>
    <lineage>
        <taxon>Eukaryota</taxon>
        <taxon>Sar</taxon>
        <taxon>Stramenopiles</taxon>
        <taxon>Oomycota</taxon>
        <taxon>Peronosporomycetes</taxon>
        <taxon>Peronosporales</taxon>
        <taxon>Peronosporaceae</taxon>
        <taxon>Phytophthora</taxon>
    </lineage>
</organism>
<evidence type="ECO:0000313" key="8">
    <source>
        <dbReference type="EMBL" id="EEY70561.1"/>
    </source>
</evidence>
<dbReference type="InterPro" id="IPR000306">
    <property type="entry name" value="Znf_FYVE"/>
</dbReference>
<dbReference type="InterPro" id="IPR051026">
    <property type="entry name" value="PI/PC_transfer"/>
</dbReference>
<dbReference type="SUPFAM" id="SSF57903">
    <property type="entry name" value="FYVE/PHD zinc finger"/>
    <property type="match status" value="1"/>
</dbReference>
<dbReference type="PROSITE" id="PS50178">
    <property type="entry name" value="ZF_FYVE"/>
    <property type="match status" value="1"/>
</dbReference>
<dbReference type="SMART" id="SM00064">
    <property type="entry name" value="FYVE"/>
    <property type="match status" value="1"/>
</dbReference>
<dbReference type="STRING" id="403677.D0N670"/>
<dbReference type="CDD" id="cd00170">
    <property type="entry name" value="SEC14"/>
    <property type="match status" value="1"/>
</dbReference>
<evidence type="ECO:0000259" key="7">
    <source>
        <dbReference type="PROSITE" id="PS50191"/>
    </source>
</evidence>
<dbReference type="OrthoDB" id="1434354at2759"/>
<feature type="region of interest" description="Disordered" evidence="5">
    <location>
        <begin position="858"/>
        <end position="881"/>
    </location>
</feature>
<dbReference type="SMART" id="SM00516">
    <property type="entry name" value="SEC14"/>
    <property type="match status" value="1"/>
</dbReference>
<dbReference type="PROSITE" id="PS50191">
    <property type="entry name" value="CRAL_TRIO"/>
    <property type="match status" value="1"/>
</dbReference>
<dbReference type="InterPro" id="IPR036865">
    <property type="entry name" value="CRAL-TRIO_dom_sf"/>
</dbReference>
<dbReference type="RefSeq" id="XP_002998215.1">
    <property type="nucleotide sequence ID" value="XM_002998169.1"/>
</dbReference>
<dbReference type="InterPro" id="IPR013083">
    <property type="entry name" value="Znf_RING/FYVE/PHD"/>
</dbReference>
<name>D0N670_PHYIT</name>